<dbReference type="Gene3D" id="1.10.287.470">
    <property type="entry name" value="Helix hairpin bin"/>
    <property type="match status" value="1"/>
</dbReference>
<gene>
    <name evidence="7" type="ORF">ACFSKX_00030</name>
</gene>
<dbReference type="InterPro" id="IPR058625">
    <property type="entry name" value="MdtA-like_BSH"/>
</dbReference>
<accession>A0ABW5E5B2</accession>
<evidence type="ECO:0000256" key="4">
    <source>
        <dbReference type="SAM" id="Phobius"/>
    </source>
</evidence>
<dbReference type="PROSITE" id="PS51257">
    <property type="entry name" value="PROKAR_LIPOPROTEIN"/>
    <property type="match status" value="1"/>
</dbReference>
<dbReference type="PANTHER" id="PTHR30469">
    <property type="entry name" value="MULTIDRUG RESISTANCE PROTEIN MDTA"/>
    <property type="match status" value="1"/>
</dbReference>
<comment type="caution">
    <text evidence="7">The sequence shown here is derived from an EMBL/GenBank/DDBJ whole genome shotgun (WGS) entry which is preliminary data.</text>
</comment>
<feature type="region of interest" description="Disordered" evidence="3">
    <location>
        <begin position="358"/>
        <end position="380"/>
    </location>
</feature>
<keyword evidence="8" id="KW-1185">Reference proteome</keyword>
<dbReference type="Pfam" id="PF25954">
    <property type="entry name" value="Beta-barrel_RND_2"/>
    <property type="match status" value="1"/>
</dbReference>
<evidence type="ECO:0000256" key="1">
    <source>
        <dbReference type="ARBA" id="ARBA00009477"/>
    </source>
</evidence>
<sequence>MVATRKVFNGPMFWMLLGCLLLFGGIFAFKMFGKYMMNKALDNMAQPPATVTSAPVERQTWQQVLAAVGSMRAVNGVEVTSQAQGVVSAIHFKSGQRAETGELLVELAADPETAQLEVLEAERVLARRDHKRIAALHEKGVTTEAELDDVRSRLEQVLARLEVQRATIAERRIVAPFAGQLGIRLVDLGENVSPGDAVVSLQQLDPIFVDFSLPERYFSRVGEGQSVAVSTGAFPQSDFPGRITAIDPRIDSASRNFLVQATMKNPEHKLHPGMYADVTVKLAADHRVLVVPRTAILFAPYGNSVFVLEKSDDSDTGMVARKRVVKTGEERGDLVEIVEGVEEGEVVATSGLLKLRNDGAVEIDNENPPPAQADPQPENS</sequence>
<dbReference type="Pfam" id="PF25917">
    <property type="entry name" value="BSH_RND"/>
    <property type="match status" value="1"/>
</dbReference>
<protein>
    <submittedName>
        <fullName evidence="7">Efflux RND transporter periplasmic adaptor subunit</fullName>
    </submittedName>
</protein>
<proteinExistence type="inferred from homology"/>
<reference evidence="8" key="1">
    <citation type="journal article" date="2019" name="Int. J. Syst. Evol. Microbiol.">
        <title>The Global Catalogue of Microorganisms (GCM) 10K type strain sequencing project: providing services to taxonomists for standard genome sequencing and annotation.</title>
        <authorList>
            <consortium name="The Broad Institute Genomics Platform"/>
            <consortium name="The Broad Institute Genome Sequencing Center for Infectious Disease"/>
            <person name="Wu L."/>
            <person name="Ma J."/>
        </authorList>
    </citation>
    <scope>NUCLEOTIDE SEQUENCE [LARGE SCALE GENOMIC DNA]</scope>
    <source>
        <strain evidence="8">KCTC 12848</strain>
    </source>
</reference>
<dbReference type="RefSeq" id="WP_265722479.1">
    <property type="nucleotide sequence ID" value="NZ_JAPIVK010000023.1"/>
</dbReference>
<evidence type="ECO:0000313" key="8">
    <source>
        <dbReference type="Proteomes" id="UP001597425"/>
    </source>
</evidence>
<organism evidence="7 8">
    <name type="scientific">Microbulbifer halophilus</name>
    <dbReference type="NCBI Taxonomy" id="453963"/>
    <lineage>
        <taxon>Bacteria</taxon>
        <taxon>Pseudomonadati</taxon>
        <taxon>Pseudomonadota</taxon>
        <taxon>Gammaproteobacteria</taxon>
        <taxon>Cellvibrionales</taxon>
        <taxon>Microbulbiferaceae</taxon>
        <taxon>Microbulbifer</taxon>
    </lineage>
</organism>
<name>A0ABW5E5B2_9GAMM</name>
<evidence type="ECO:0000313" key="7">
    <source>
        <dbReference type="EMBL" id="MFD2308798.1"/>
    </source>
</evidence>
<feature type="domain" description="Multidrug resistance protein MdtA-like barrel-sandwich hybrid" evidence="5">
    <location>
        <begin position="76"/>
        <end position="197"/>
    </location>
</feature>
<feature type="coiled-coil region" evidence="2">
    <location>
        <begin position="144"/>
        <end position="171"/>
    </location>
</feature>
<dbReference type="InterPro" id="IPR006143">
    <property type="entry name" value="RND_pump_MFP"/>
</dbReference>
<evidence type="ECO:0000259" key="6">
    <source>
        <dbReference type="Pfam" id="PF25954"/>
    </source>
</evidence>
<evidence type="ECO:0000256" key="3">
    <source>
        <dbReference type="SAM" id="MobiDB-lite"/>
    </source>
</evidence>
<dbReference type="NCBIfam" id="TIGR01730">
    <property type="entry name" value="RND_mfp"/>
    <property type="match status" value="1"/>
</dbReference>
<dbReference type="EMBL" id="JBHUJD010000001">
    <property type="protein sequence ID" value="MFD2308798.1"/>
    <property type="molecule type" value="Genomic_DNA"/>
</dbReference>
<dbReference type="Proteomes" id="UP001597425">
    <property type="component" value="Unassembled WGS sequence"/>
</dbReference>
<comment type="similarity">
    <text evidence="1">Belongs to the membrane fusion protein (MFP) (TC 8.A.1) family.</text>
</comment>
<keyword evidence="4" id="KW-0812">Transmembrane</keyword>
<dbReference type="InterPro" id="IPR058792">
    <property type="entry name" value="Beta-barrel_RND_2"/>
</dbReference>
<dbReference type="Gene3D" id="2.40.420.20">
    <property type="match status" value="1"/>
</dbReference>
<dbReference type="PANTHER" id="PTHR30469:SF11">
    <property type="entry name" value="BLL4320 PROTEIN"/>
    <property type="match status" value="1"/>
</dbReference>
<dbReference type="Gene3D" id="2.40.30.170">
    <property type="match status" value="1"/>
</dbReference>
<feature type="domain" description="CusB-like beta-barrel" evidence="6">
    <location>
        <begin position="208"/>
        <end position="281"/>
    </location>
</feature>
<keyword evidence="4" id="KW-1133">Transmembrane helix</keyword>
<dbReference type="SUPFAM" id="SSF111369">
    <property type="entry name" value="HlyD-like secretion proteins"/>
    <property type="match status" value="1"/>
</dbReference>
<evidence type="ECO:0000259" key="5">
    <source>
        <dbReference type="Pfam" id="PF25917"/>
    </source>
</evidence>
<keyword evidence="4" id="KW-0472">Membrane</keyword>
<dbReference type="Gene3D" id="2.40.50.100">
    <property type="match status" value="1"/>
</dbReference>
<keyword evidence="2" id="KW-0175">Coiled coil</keyword>
<feature type="transmembrane region" description="Helical" evidence="4">
    <location>
        <begin position="12"/>
        <end position="29"/>
    </location>
</feature>
<evidence type="ECO:0000256" key="2">
    <source>
        <dbReference type="SAM" id="Coils"/>
    </source>
</evidence>